<reference evidence="3" key="1">
    <citation type="submission" date="2013-09" db="EMBL/GenBank/DDBJ databases">
        <title>Corchorus olitorius genome sequencing.</title>
        <authorList>
            <person name="Alam M."/>
            <person name="Haque M.S."/>
            <person name="Islam M.S."/>
            <person name="Emdad E.M."/>
            <person name="Islam M.M."/>
            <person name="Ahmed B."/>
            <person name="Halim A."/>
            <person name="Hossen Q.M.M."/>
            <person name="Hossain M.Z."/>
            <person name="Ahmed R."/>
            <person name="Khan M.M."/>
            <person name="Islam R."/>
            <person name="Rashid M.M."/>
            <person name="Khan S.A."/>
            <person name="Rahman M.S."/>
            <person name="Alam M."/>
            <person name="Yahiya A.S."/>
            <person name="Khan M.S."/>
            <person name="Azam M.S."/>
            <person name="Haque T."/>
            <person name="Lashkar M.Z.H."/>
            <person name="Akhand A.I."/>
            <person name="Morshed G."/>
            <person name="Roy S."/>
            <person name="Uddin K.S."/>
            <person name="Rabeya T."/>
            <person name="Hossain A.S."/>
            <person name="Chowdhury A."/>
            <person name="Snigdha A.R."/>
            <person name="Mortoza M.S."/>
            <person name="Matin S.A."/>
            <person name="Hoque S.M.E."/>
            <person name="Islam M.K."/>
            <person name="Roy D.K."/>
            <person name="Haider R."/>
            <person name="Moosa M.M."/>
            <person name="Elias S.M."/>
            <person name="Hasan A.M."/>
            <person name="Jahan S."/>
            <person name="Shafiuddin M."/>
            <person name="Mahmood N."/>
            <person name="Shommy N.S."/>
        </authorList>
    </citation>
    <scope>NUCLEOTIDE SEQUENCE [LARGE SCALE GENOMIC DNA]</scope>
    <source>
        <strain evidence="3">cv. O-4</strain>
    </source>
</reference>
<keyword evidence="3" id="KW-1185">Reference proteome</keyword>
<dbReference type="AlphaFoldDB" id="A0A1R3IB70"/>
<organism evidence="2 3">
    <name type="scientific">Corchorus olitorius</name>
    <dbReference type="NCBI Taxonomy" id="93759"/>
    <lineage>
        <taxon>Eukaryota</taxon>
        <taxon>Viridiplantae</taxon>
        <taxon>Streptophyta</taxon>
        <taxon>Embryophyta</taxon>
        <taxon>Tracheophyta</taxon>
        <taxon>Spermatophyta</taxon>
        <taxon>Magnoliopsida</taxon>
        <taxon>eudicotyledons</taxon>
        <taxon>Gunneridae</taxon>
        <taxon>Pentapetalae</taxon>
        <taxon>rosids</taxon>
        <taxon>malvids</taxon>
        <taxon>Malvales</taxon>
        <taxon>Malvaceae</taxon>
        <taxon>Grewioideae</taxon>
        <taxon>Apeibeae</taxon>
        <taxon>Corchorus</taxon>
    </lineage>
</organism>
<dbReference type="EMBL" id="AWUE01018498">
    <property type="protein sequence ID" value="OMO79795.1"/>
    <property type="molecule type" value="Genomic_DNA"/>
</dbReference>
<feature type="region of interest" description="Disordered" evidence="1">
    <location>
        <begin position="1"/>
        <end position="65"/>
    </location>
</feature>
<feature type="compositionally biased region" description="Basic and acidic residues" evidence="1">
    <location>
        <begin position="137"/>
        <end position="149"/>
    </location>
</feature>
<name>A0A1R3IB70_9ROSI</name>
<protein>
    <submittedName>
        <fullName evidence="2">Uncharacterized protein</fullName>
    </submittedName>
</protein>
<gene>
    <name evidence="2" type="ORF">COLO4_24312</name>
</gene>
<dbReference type="Proteomes" id="UP000187203">
    <property type="component" value="Unassembled WGS sequence"/>
</dbReference>
<feature type="compositionally biased region" description="Basic and acidic residues" evidence="1">
    <location>
        <begin position="9"/>
        <end position="25"/>
    </location>
</feature>
<comment type="caution">
    <text evidence="2">The sequence shown here is derived from an EMBL/GenBank/DDBJ whole genome shotgun (WGS) entry which is preliminary data.</text>
</comment>
<proteinExistence type="predicted"/>
<feature type="region of interest" description="Disordered" evidence="1">
    <location>
        <begin position="129"/>
        <end position="192"/>
    </location>
</feature>
<evidence type="ECO:0000256" key="1">
    <source>
        <dbReference type="SAM" id="MobiDB-lite"/>
    </source>
</evidence>
<accession>A0A1R3IB70</accession>
<evidence type="ECO:0000313" key="3">
    <source>
        <dbReference type="Proteomes" id="UP000187203"/>
    </source>
</evidence>
<feature type="compositionally biased region" description="Low complexity" evidence="1">
    <location>
        <begin position="160"/>
        <end position="180"/>
    </location>
</feature>
<feature type="compositionally biased region" description="Acidic residues" evidence="1">
    <location>
        <begin position="26"/>
        <end position="40"/>
    </location>
</feature>
<evidence type="ECO:0000313" key="2">
    <source>
        <dbReference type="EMBL" id="OMO79795.1"/>
    </source>
</evidence>
<sequence length="192" mass="21819">MAFGKTKRRRDDFDDHNLETVRDYEDYPNSDDDSVEELDSIDAAHVDDAATTQRRTTKRADSSSKPLFDEVILKGVPSGKNPGGAKVWESRLEDNYKEGPFKKWDVALTDATIDDSNVRLKEMRWQSLEDDTYDVMESNHEAAPEDIPWRRNNPRSGEGSSSQMPSSQSRRKSQQSQISSFMRGASSSSKYN</sequence>